<dbReference type="InterPro" id="IPR029063">
    <property type="entry name" value="SAM-dependent_MTases_sf"/>
</dbReference>
<dbReference type="Proteomes" id="UP000186817">
    <property type="component" value="Unassembled WGS sequence"/>
</dbReference>
<reference evidence="2 3" key="1">
    <citation type="submission" date="2016-02" db="EMBL/GenBank/DDBJ databases">
        <title>Genome analysis of coral dinoflagellate symbionts highlights evolutionary adaptations to a symbiotic lifestyle.</title>
        <authorList>
            <person name="Aranda M."/>
            <person name="Li Y."/>
            <person name="Liew Y.J."/>
            <person name="Baumgarten S."/>
            <person name="Simakov O."/>
            <person name="Wilson M."/>
            <person name="Piel J."/>
            <person name="Ashoor H."/>
            <person name="Bougouffa S."/>
            <person name="Bajic V.B."/>
            <person name="Ryu T."/>
            <person name="Ravasi T."/>
            <person name="Bayer T."/>
            <person name="Micklem G."/>
            <person name="Kim H."/>
            <person name="Bhak J."/>
            <person name="Lajeunesse T.C."/>
            <person name="Voolstra C.R."/>
        </authorList>
    </citation>
    <scope>NUCLEOTIDE SEQUENCE [LARGE SCALE GENOMIC DNA]</scope>
    <source>
        <strain evidence="2 3">CCMP2467</strain>
    </source>
</reference>
<keyword evidence="3" id="KW-1185">Reference proteome</keyword>
<gene>
    <name evidence="2" type="ORF">AK812_SmicGene27460</name>
</gene>
<dbReference type="Gene3D" id="3.40.50.150">
    <property type="entry name" value="Vaccinia Virus protein VP39"/>
    <property type="match status" value="1"/>
</dbReference>
<proteinExistence type="predicted"/>
<dbReference type="SUPFAM" id="SSF53335">
    <property type="entry name" value="S-adenosyl-L-methionine-dependent methyltransferases"/>
    <property type="match status" value="1"/>
</dbReference>
<evidence type="ECO:0000313" key="3">
    <source>
        <dbReference type="Proteomes" id="UP000186817"/>
    </source>
</evidence>
<sequence length="2183" mass="241975">MFDSELSLLLSELHSSVSQWLLDEGVEHCSDIHYGWCDEDVFCAEFFAFARKAGHDGDTSDVARLWRTAARLASKDVRLAAAAVSAERLSVHGRSHAAAPSVSARATSPKRRRVLVPWRLVGEQRQPAVAKASSPSLPVVQDEKMPKLMALFRICAELFLEVSELGFPDLDWASDHAVALATSTIMRAAVRLSVQRLGMLAATLRRWMRWAKEHQVSASRPSPADLASFLQEVSLGGPTAAASVFQAFAWTNANLGASWPIQHFLVQPFRFHAQGHCTQQAVELQPWEFLNMLHLAAGLTGTPQLVLCFLLQAASSCIRFAHFQRSRLVEDHDSWLEFQCSEGKSRTQGVRPPYRWASPRLRWGGFDMMAVLRKFYSSTLLPGCNFLWPALELQAADLWQITESTGILLHKRLSPVVFLEFLRGTLQRCGVSSELASSATYNRLRRFLPTGANVLNMSDSEAQAIGSWVEVPRGGAAKHERHRHDLMSVRYSGQRVLSSVKAKEQVLRAVLHHPLARASEGRMLAPHSFMWHHIAEAPAAAALPAKVDSSDGDSSSSSSSTDSESSEGEKAWPDVEIFVAWLQCGLVSYVWQCFRHQGALRRSQLAPSTGLELCLVLRVGMAAAASIDLHSDDKGLAACFRLANVQESWMKDFVAHHRLETLEDFIFLVEKANWEASLKTLVDEVQPIRESRLILARFKSAWQSGVTAIQAAQTATAKHESADVEEPIPELQFQQLANDWQRSYNLKIEPHLDPSDSLRARVWREFRRRTLTIMEMSKVKSVVGGASPLDEDKISLEKGVTIQFNKTDSQAPKSVVEYYLKLRILCYAWSWSGNFKARCLDNKEYIMMTLTCALDYADFVLRHTLLYGQQYLAWMSRLDLLTRGTMAGKVRRGMIAEHALLEALREHHLDWRSPSTARSLEAVNVPPPPARLVSAEESPSKRRKVNTVSMLKGGRRVCKPFNDDRGCPAGPLPIPGLTILGEAGIALRCERWAVTAYTTLHVSQVLDAGPHAEDFSCAAVAQRLKAARPVVWKGAGDLLQVPWSKAPHGKWLVLDLWSGFGGLCIACLSLGMHFWALAAECDKDAVSCARSTMPSIVHLPRVEDVSIAMLLPFLERRQVRGILIGGGSPCQGNSVLNKRRQGLDDPRSQQPVVLKELVDSLRQHPACKGLEIITFLENVASAPADVITSYSKWLHGPPVRINASSCGWCNRDRLFWLVGNSRHLGSFQGPLPDGWGWDTSLSSPRQLRYEGEKPVPPKIHCEQGFQVVSDPLMVMKQKAPAIFTFTREFYHPMDGVQQASPQAVERWSSDSRRFPPSAYEEHSLVWRGQTWRTPAPSERSQMLGVPPSATAAVPCVAAQRTQRRNSLLGNGFHIPSLLCVLSLLPSLCDAKCHALPTSLQCPTLQVLGERLQGTLWEPGRLQSLPCTMSTPVIVTGMQAQLSDFQVDASVWSRCTRALLHCDTAALQGFAAFQMSRGEEYRELPPCAIGARQRSQIYAGLSGQRFSSESARGLDHLLQPGLGKELHMLQSSALPSPFLTRDWPDADVEFVAYTIGVWREHLPLLAKRQRQIVRSVVQAVSPLQEALCRFRCESATRVAANKNSAVIAFFTSLLRWPDVWQAKEMIQGFSIVGEDAVAAVDAIMQSSPGRHAAEIQRVTEKEQAKGFCSAWLTRSQLDARFGRGGWRPLERFLIEQADGKLRVIDNARRTGHNVHTEMNETIHVVSVEFVAAAAQQVANHLPRHERPPQEASSWLRMRLATDDLPDAYRGHPVRDDQLCFSIVAVFVEGAGWRFTILYGLAFGLESAVVNFNRFPLLAVAVCRRCLSGMNAAYFDDELSVDFHSESAVSQLALKLVCKAFGAEPQAAKSFPPAPDRNYLGTSVHVGAFLCEGTICVQPKFATVVKVCTRLQAALHSGTLPRDLAGRLRGDLIWLFSVNSGYGAKYAGPLLTRFQHGDNDALSAVDRLVLQSLLAIVLQAPPRMFCLQDCARPFTRVYSDASFEGGVLRLGWVAFPSDGAQPQGGTCLVPSAVLESWKSRRQQIYPGETLAVLLVPMLLPQYFVAADVLWFIDNQASVTAVIKGCSAEGDVHEIAHLAAVSRCAQRTKVWFDWIDSDSNPSDGLSRLGLQDPWSKQQGWFLQEFSYPAEAFRPAVVQALLSCADLETVGVRHSETMGVFDPFRDL</sequence>
<evidence type="ECO:0000256" key="1">
    <source>
        <dbReference type="SAM" id="MobiDB-lite"/>
    </source>
</evidence>
<evidence type="ECO:0000313" key="2">
    <source>
        <dbReference type="EMBL" id="OLP90916.1"/>
    </source>
</evidence>
<protein>
    <submittedName>
        <fullName evidence="2">Uncharacterized protein</fullName>
    </submittedName>
</protein>
<feature type="compositionally biased region" description="Low complexity" evidence="1">
    <location>
        <begin position="552"/>
        <end position="563"/>
    </location>
</feature>
<feature type="region of interest" description="Disordered" evidence="1">
    <location>
        <begin position="545"/>
        <end position="568"/>
    </location>
</feature>
<name>A0A1Q9D711_SYMMI</name>
<comment type="caution">
    <text evidence="2">The sequence shown here is derived from an EMBL/GenBank/DDBJ whole genome shotgun (WGS) entry which is preliminary data.</text>
</comment>
<dbReference type="EMBL" id="LSRX01000688">
    <property type="protein sequence ID" value="OLP90916.1"/>
    <property type="molecule type" value="Genomic_DNA"/>
</dbReference>
<organism evidence="2 3">
    <name type="scientific">Symbiodinium microadriaticum</name>
    <name type="common">Dinoflagellate</name>
    <name type="synonym">Zooxanthella microadriatica</name>
    <dbReference type="NCBI Taxonomy" id="2951"/>
    <lineage>
        <taxon>Eukaryota</taxon>
        <taxon>Sar</taxon>
        <taxon>Alveolata</taxon>
        <taxon>Dinophyceae</taxon>
        <taxon>Suessiales</taxon>
        <taxon>Symbiodiniaceae</taxon>
        <taxon>Symbiodinium</taxon>
    </lineage>
</organism>
<dbReference type="OrthoDB" id="417224at2759"/>
<accession>A0A1Q9D711</accession>